<evidence type="ECO:0000313" key="1">
    <source>
        <dbReference type="EMBL" id="RZB87195.1"/>
    </source>
</evidence>
<sequence length="53" mass="6269">MHWMWCIVSGGLKNELHKWFSDGTPLDSDTMTILRKKWAAYFLQVQKKDVTQV</sequence>
<dbReference type="AlphaFoldDB" id="A0A445IMC4"/>
<evidence type="ECO:0000313" key="2">
    <source>
        <dbReference type="Proteomes" id="UP000289340"/>
    </source>
</evidence>
<reference evidence="1 2" key="1">
    <citation type="submission" date="2018-09" db="EMBL/GenBank/DDBJ databases">
        <title>A high-quality reference genome of wild soybean provides a powerful tool to mine soybean genomes.</title>
        <authorList>
            <person name="Xie M."/>
            <person name="Chung C.Y.L."/>
            <person name="Li M.-W."/>
            <person name="Wong F.-L."/>
            <person name="Chan T.-F."/>
            <person name="Lam H.-M."/>
        </authorList>
    </citation>
    <scope>NUCLEOTIDE SEQUENCE [LARGE SCALE GENOMIC DNA]</scope>
    <source>
        <strain evidence="2">cv. W05</strain>
        <tissue evidence="1">Hypocotyl of etiolated seedlings</tissue>
    </source>
</reference>
<dbReference type="EMBL" id="QZWG01000010">
    <property type="protein sequence ID" value="RZB87195.1"/>
    <property type="molecule type" value="Genomic_DNA"/>
</dbReference>
<keyword evidence="2" id="KW-1185">Reference proteome</keyword>
<accession>A0A445IMC4</accession>
<dbReference type="Proteomes" id="UP000289340">
    <property type="component" value="Chromosome 10"/>
</dbReference>
<proteinExistence type="predicted"/>
<protein>
    <submittedName>
        <fullName evidence="1">Uncharacterized protein</fullName>
    </submittedName>
</protein>
<name>A0A445IMC4_GLYSO</name>
<gene>
    <name evidence="1" type="ORF">D0Y65_027047</name>
</gene>
<organism evidence="1 2">
    <name type="scientific">Glycine soja</name>
    <name type="common">Wild soybean</name>
    <dbReference type="NCBI Taxonomy" id="3848"/>
    <lineage>
        <taxon>Eukaryota</taxon>
        <taxon>Viridiplantae</taxon>
        <taxon>Streptophyta</taxon>
        <taxon>Embryophyta</taxon>
        <taxon>Tracheophyta</taxon>
        <taxon>Spermatophyta</taxon>
        <taxon>Magnoliopsida</taxon>
        <taxon>eudicotyledons</taxon>
        <taxon>Gunneridae</taxon>
        <taxon>Pentapetalae</taxon>
        <taxon>rosids</taxon>
        <taxon>fabids</taxon>
        <taxon>Fabales</taxon>
        <taxon>Fabaceae</taxon>
        <taxon>Papilionoideae</taxon>
        <taxon>50 kb inversion clade</taxon>
        <taxon>NPAAA clade</taxon>
        <taxon>indigoferoid/millettioid clade</taxon>
        <taxon>Phaseoleae</taxon>
        <taxon>Glycine</taxon>
        <taxon>Glycine subgen. Soja</taxon>
    </lineage>
</organism>
<comment type="caution">
    <text evidence="1">The sequence shown here is derived from an EMBL/GenBank/DDBJ whole genome shotgun (WGS) entry which is preliminary data.</text>
</comment>